<dbReference type="GO" id="GO:0016787">
    <property type="term" value="F:hydrolase activity"/>
    <property type="evidence" value="ECO:0007669"/>
    <property type="project" value="InterPro"/>
</dbReference>
<name>B9XKW7_PEDPL</name>
<protein>
    <recommendedName>
        <fullName evidence="1">Calcineurin-like phosphoesterase domain-containing protein</fullName>
    </recommendedName>
</protein>
<organism evidence="2 3">
    <name type="scientific">Pedosphaera parvula (strain Ellin514)</name>
    <dbReference type="NCBI Taxonomy" id="320771"/>
    <lineage>
        <taxon>Bacteria</taxon>
        <taxon>Pseudomonadati</taxon>
        <taxon>Verrucomicrobiota</taxon>
        <taxon>Pedosphaerae</taxon>
        <taxon>Pedosphaerales</taxon>
        <taxon>Pedosphaeraceae</taxon>
        <taxon>Pedosphaera</taxon>
    </lineage>
</organism>
<dbReference type="RefSeq" id="WP_007416460.1">
    <property type="nucleotide sequence ID" value="NZ_ABOX02000027.1"/>
</dbReference>
<dbReference type="Pfam" id="PF00149">
    <property type="entry name" value="Metallophos"/>
    <property type="match status" value="1"/>
</dbReference>
<dbReference type="OrthoDB" id="9820403at2"/>
<dbReference type="STRING" id="320771.Cflav_PD2305"/>
<dbReference type="AlphaFoldDB" id="B9XKW7"/>
<evidence type="ECO:0000259" key="1">
    <source>
        <dbReference type="Pfam" id="PF00149"/>
    </source>
</evidence>
<dbReference type="Gene3D" id="3.60.21.10">
    <property type="match status" value="1"/>
</dbReference>
<proteinExistence type="predicted"/>
<dbReference type="Proteomes" id="UP000003688">
    <property type="component" value="Unassembled WGS sequence"/>
</dbReference>
<evidence type="ECO:0000313" key="3">
    <source>
        <dbReference type="Proteomes" id="UP000003688"/>
    </source>
</evidence>
<keyword evidence="3" id="KW-1185">Reference proteome</keyword>
<dbReference type="InterPro" id="IPR029052">
    <property type="entry name" value="Metallo-depent_PP-like"/>
</dbReference>
<feature type="domain" description="Calcineurin-like phosphoesterase" evidence="1">
    <location>
        <begin position="6"/>
        <end position="246"/>
    </location>
</feature>
<dbReference type="SUPFAM" id="SSF56300">
    <property type="entry name" value="Metallo-dependent phosphatases"/>
    <property type="match status" value="1"/>
</dbReference>
<comment type="caution">
    <text evidence="2">The sequence shown here is derived from an EMBL/GenBank/DDBJ whole genome shotgun (WGS) entry which is preliminary data.</text>
</comment>
<dbReference type="InterPro" id="IPR004843">
    <property type="entry name" value="Calcineurin-like_PHP"/>
</dbReference>
<dbReference type="EMBL" id="ABOX02000027">
    <property type="protein sequence ID" value="EEF59461.1"/>
    <property type="molecule type" value="Genomic_DNA"/>
</dbReference>
<evidence type="ECO:0000313" key="2">
    <source>
        <dbReference type="EMBL" id="EEF59461.1"/>
    </source>
</evidence>
<sequence>MARKYRIAIVSDIHYASAAEQARGDDYEFRDLKNPFVRWFVRFYRYFIWLRYPLRQNHLLDEFLSGVGSPDYVIANGDFSCNSAFVGVSDDAACQSASECLEKLRQKFSPNFQATFGDHELGKMSFFGMRGGMRLASFNRAQKELGLQPLWRIELGNYVLLGVVSSLVGLPVFEADTLPAERPEWHRLREQHLREITQAFGSVKPEQKILFFCHDPTALPFLYRDETVRGKIPQIEHTIIGHLHSPLVLWKSQLLSGMPPIRFLGHTAKRLSTAVSQGRYWKPFKIILCPSLSGIELLKDGGYYTVDLDSEAREPARFTFHRLPR</sequence>
<accession>B9XKW7</accession>
<gene>
    <name evidence="2" type="ORF">Cflav_PD2305</name>
</gene>
<reference evidence="2 3" key="1">
    <citation type="journal article" date="2011" name="J. Bacteriol.">
        <title>Genome sequence of 'Pedosphaera parvula' Ellin514, an aerobic Verrucomicrobial isolate from pasture soil.</title>
        <authorList>
            <person name="Kant R."/>
            <person name="van Passel M.W."/>
            <person name="Sangwan P."/>
            <person name="Palva A."/>
            <person name="Lucas S."/>
            <person name="Copeland A."/>
            <person name="Lapidus A."/>
            <person name="Glavina Del Rio T."/>
            <person name="Dalin E."/>
            <person name="Tice H."/>
            <person name="Bruce D."/>
            <person name="Goodwin L."/>
            <person name="Pitluck S."/>
            <person name="Chertkov O."/>
            <person name="Larimer F.W."/>
            <person name="Land M.L."/>
            <person name="Hauser L."/>
            <person name="Brettin T.S."/>
            <person name="Detter J.C."/>
            <person name="Han S."/>
            <person name="de Vos W.M."/>
            <person name="Janssen P.H."/>
            <person name="Smidt H."/>
        </authorList>
    </citation>
    <scope>NUCLEOTIDE SEQUENCE [LARGE SCALE GENOMIC DNA]</scope>
    <source>
        <strain evidence="2 3">Ellin514</strain>
    </source>
</reference>